<keyword evidence="3" id="KW-0813">Transport</keyword>
<dbReference type="InterPro" id="IPR021827">
    <property type="entry name" value="Nup186/Nup192/Nup205"/>
</dbReference>
<reference evidence="6 7" key="1">
    <citation type="submission" date="2016-10" db="EMBL/GenBank/DDBJ databases">
        <authorList>
            <person name="Cai Z."/>
        </authorList>
    </citation>
    <scope>NUCLEOTIDE SEQUENCE [LARGE SCALE GENOMIC DNA]</scope>
</reference>
<feature type="compositionally biased region" description="Polar residues" evidence="5">
    <location>
        <begin position="2011"/>
        <end position="2033"/>
    </location>
</feature>
<sequence length="2252" mass="233740">MDNYQQLWQLVQQVVPGADLEPATLQLELEQYRSKLLNLFHNKGKDAALRQQVRQGKVTTPNFGEVPLDYDPDQLLVVKLSDGLNLDEVTCVELLAYAHEMWGLAGLEAGLGTYLAGRLDGARSLARLLALQLFHQLEVGQAGEAEGDMEGMAAAGDGPSQALAVLMEQQPLLEVVVRFNEGLLRQTNNSRNTLVSRLVAVIQDHSLEQQSDPAFAVALDQYGCQAARTWYTTQERGELCRALLYAVVLSPVLLTPATLAELLGLLEGLAGRLKEAKGGPAAVPHAQWQQITCVLLAVVAAISMGNAAGGAPRQPAALAQLLRAQELTAHLQKIAEAKDGFSAVVALAWGLTRDALATSTATANLHSTHASITAQQSITAAASGGFDAALSSSALLEAAGKARALGVLSGLLGSAAFALEPEEGHRHLCARMVYRLLTEMLEFDVQNRRELTESLIKASKQHMGQQLSSSRGGSYLPPGAPSLVATLLGPANAAAGAAGAAGAAPGTPTTAAGQFGQFALVPAGGAAGGMQAGAAAPGGQAVQHVGLAGGDDLSSLLEALAAVFGVRPGLWYDGEAPEVYPHVSSFMSYVAVHGAMQLPDVRVSFLGVMTALAAGPKGSRFILAQFRQNAAKAELEHFTWRKLFQTVVAYCRRYEELEREALMSGGNVLPTGLLAARDDALMPAGDAALLVAYLDLLGRIIGQGSEEEVRAALQGLERDVSGLLGGLPLYEPLFQLMCHGVQSSVKAAVFRCLASLARFKELAPRLLDRLLMAAVVAQPAAVLEGYAGLPRFDLLAQVNEVEARQEDYTESLAFLSLVNALLEGLGPNGLPAGGTAVAHYTALVLQYIAGNLWQRGYRDPAQKWQLAAACFKHCQLALGMLATCPPITPELLSRPPPGLSVLLSLMGGRQLGKALLQHVLAPGQEELAASMEVGPEGPLRQQAVLQGLKLLNLALEYDVAAAEQLSALSVRERVAPLQGLLAASPRRLAVLLQYVLYADTDIQLEAVKLLAQLAARLPNLVQLLQPNFDDSEALLLRQGCGHSLELALLDPAAGGSVSSGMAAAAARAEEAAGAEPAATPSDTRAELLLDVMLGSLEAVAPPSLGHLLLGFDTTSVPGDWSRQALAPNVDFTCMSVLLRALQATPLQRLKPVLYAKCLQLLYAVAAAPLTCEPVFRLLCPPEASAVLLPALGALLLEPLTAEDSAGVHAQVASLRQRAYVMRLYALTLLRCEVPAMLEPVLAALLLDPAAAAAAAGLNGQAQQQGQQQNGLWSGAGRYDPLRGNSMPAALLALQQICSVTLQEPSLKDVPAELLQLQQDMAVDDVSVAMLLTQPAAMELCGVVTQDDYGQPVFDFAVLQRLLHERFEEYLAKTGGRGGPGERLARDAVAAAFTYAQRVNAHALVAGAQRAAVLGWVQAIEVAFTKTYSLVNTRICPGAGPELLHACLLGTLGVVKELAGRQAGELAETLAGAARVLMSKLQELASSSLSLGLPGDPLSQVRLPVRCVALLRLLLDCLLGASSHKGLRAELYVLLLQYLTFCRGSKLGDCPPLVLASLLAGAGPGTSAAQLDALQQQLEESNGKLLRPLAGELVVVMLGDVLTPPERGGTAQAVALHLLSALVSADPASTALADALHRNDVPRGLLRSVAEHAPHILLQPAHKAQAALLVLEAQLCLLLSLAAAGGPAARKGSTKAVADAGALSFLKACKALDYTPEQPSSQQRLKKSGALRYRLVHLVCPVLRLVLALLAGAPGSSGLAEQAAQFTAAHMDLLARLLQEAAAPATPAWSPGDEELEQAALAVSLLAALPGALAPRAGSGAAAAAVSGAGGVAAGVLAGLRRDLWRLWLVLAGHDRRDGRAVSSIVAQLHSSKQTDGSAGGAAHMQQLRRRSLLLQLRCGLARVLRDAVAPATAAAGSGALAAAAGLAAASGLSGDLLACVGHQAQPTVDAMGRPTLLLVRDTAEQAIEDLKALAVELEDLLAFLQTPDSLTTNADVAHKLADWGPGLAGLNPNSKTAEFDSNSKPNGLQNGSSPLAKGAGAAADAAMGQSMALVLAGSEGTAARDGQLALRGSAAAAAAGASGFGGLDAAAARRLARQCAARGAAALLGLLTKQLNLLEQCLAIVLLHFVQCLPRPDTAAAMAASEGGGAADTFMQDGAAAAPADPLLPNPGPEAAAKLGAAEDLTFFAGKMRDVCSGSDGAVSRVRAVLEMAGGEGGDAGRGMPVGGEVYVESCESVELLNRQLKAYLASL</sequence>
<evidence type="ECO:0000256" key="5">
    <source>
        <dbReference type="SAM" id="MobiDB-lite"/>
    </source>
</evidence>
<evidence type="ECO:0000256" key="4">
    <source>
        <dbReference type="ARBA" id="ARBA00023242"/>
    </source>
</evidence>
<dbReference type="PANTHER" id="PTHR31344">
    <property type="entry name" value="NUCLEAR PORE COMPLEX PROTEIN NUP205"/>
    <property type="match status" value="1"/>
</dbReference>
<organism evidence="6 7">
    <name type="scientific">Tetradesmus obliquus</name>
    <name type="common">Green alga</name>
    <name type="synonym">Acutodesmus obliquus</name>
    <dbReference type="NCBI Taxonomy" id="3088"/>
    <lineage>
        <taxon>Eukaryota</taxon>
        <taxon>Viridiplantae</taxon>
        <taxon>Chlorophyta</taxon>
        <taxon>core chlorophytes</taxon>
        <taxon>Chlorophyceae</taxon>
        <taxon>CS clade</taxon>
        <taxon>Sphaeropleales</taxon>
        <taxon>Scenedesmaceae</taxon>
        <taxon>Tetradesmus</taxon>
    </lineage>
</organism>
<feature type="region of interest" description="Disordered" evidence="5">
    <location>
        <begin position="2011"/>
        <end position="2035"/>
    </location>
</feature>
<dbReference type="EMBL" id="FNXT01000728">
    <property type="protein sequence ID" value="SZX66671.1"/>
    <property type="molecule type" value="Genomic_DNA"/>
</dbReference>
<evidence type="ECO:0000256" key="2">
    <source>
        <dbReference type="ARBA" id="ARBA00005892"/>
    </source>
</evidence>
<accession>A0A383VND0</accession>
<dbReference type="InterPro" id="IPR016024">
    <property type="entry name" value="ARM-type_fold"/>
</dbReference>
<dbReference type="Proteomes" id="UP000256970">
    <property type="component" value="Unassembled WGS sequence"/>
</dbReference>
<dbReference type="PANTHER" id="PTHR31344:SF0">
    <property type="entry name" value="NUCLEAR PORE COMPLEX PROTEIN NUP205"/>
    <property type="match status" value="1"/>
</dbReference>
<keyword evidence="4" id="KW-0539">Nucleus</keyword>
<dbReference type="SUPFAM" id="SSF48371">
    <property type="entry name" value="ARM repeat"/>
    <property type="match status" value="1"/>
</dbReference>
<evidence type="ECO:0000313" key="7">
    <source>
        <dbReference type="Proteomes" id="UP000256970"/>
    </source>
</evidence>
<dbReference type="STRING" id="3088.A0A383VND0"/>
<gene>
    <name evidence="6" type="ORF">BQ4739_LOCUS7092</name>
</gene>
<keyword evidence="7" id="KW-1185">Reference proteome</keyword>
<comment type="subcellular location">
    <subcellularLocation>
        <location evidence="1">Nucleus</location>
    </subcellularLocation>
</comment>
<dbReference type="Pfam" id="PF11894">
    <property type="entry name" value="Nup192"/>
    <property type="match status" value="2"/>
</dbReference>
<evidence type="ECO:0000256" key="1">
    <source>
        <dbReference type="ARBA" id="ARBA00004123"/>
    </source>
</evidence>
<proteinExistence type="inferred from homology"/>
<evidence type="ECO:0000313" key="6">
    <source>
        <dbReference type="EMBL" id="SZX66671.1"/>
    </source>
</evidence>
<dbReference type="GO" id="GO:0005643">
    <property type="term" value="C:nuclear pore"/>
    <property type="evidence" value="ECO:0007669"/>
    <property type="project" value="InterPro"/>
</dbReference>
<comment type="similarity">
    <text evidence="2">Belongs to the NUP186/NUP192/NUP205 family.</text>
</comment>
<name>A0A383VND0_TETOB</name>
<evidence type="ECO:0000256" key="3">
    <source>
        <dbReference type="ARBA" id="ARBA00022448"/>
    </source>
</evidence>
<protein>
    <submittedName>
        <fullName evidence="6">Uncharacterized protein</fullName>
    </submittedName>
</protein>